<evidence type="ECO:0000313" key="11">
    <source>
        <dbReference type="Proteomes" id="UP000178999"/>
    </source>
</evidence>
<dbReference type="STRING" id="1802538.A2382_00240"/>
<keyword evidence="6" id="KW-0520">NAD</keyword>
<comment type="similarity">
    <text evidence="3">Belongs to the NAD(P)-dependent epimerase/dehydratase family.</text>
</comment>
<comment type="cofactor">
    <cofactor evidence="2">
        <name>NAD(+)</name>
        <dbReference type="ChEBI" id="CHEBI:57540"/>
    </cofactor>
</comment>
<evidence type="ECO:0000313" key="10">
    <source>
        <dbReference type="EMBL" id="OGM79200.1"/>
    </source>
</evidence>
<keyword evidence="7" id="KW-0413">Isomerase</keyword>
<evidence type="ECO:0000259" key="9">
    <source>
        <dbReference type="Pfam" id="PF16363"/>
    </source>
</evidence>
<dbReference type="Pfam" id="PF16363">
    <property type="entry name" value="GDP_Man_Dehyd"/>
    <property type="match status" value="1"/>
</dbReference>
<dbReference type="Gene3D" id="3.90.25.10">
    <property type="entry name" value="UDP-galactose 4-epimerase, domain 1"/>
    <property type="match status" value="1"/>
</dbReference>
<dbReference type="EMBL" id="MGHY01000018">
    <property type="protein sequence ID" value="OGM79200.1"/>
    <property type="molecule type" value="Genomic_DNA"/>
</dbReference>
<evidence type="ECO:0000256" key="7">
    <source>
        <dbReference type="ARBA" id="ARBA00023235"/>
    </source>
</evidence>
<dbReference type="UniPathway" id="UPA00214"/>
<evidence type="ECO:0000256" key="3">
    <source>
        <dbReference type="ARBA" id="ARBA00007637"/>
    </source>
</evidence>
<protein>
    <recommendedName>
        <fullName evidence="5">UDP-glucose 4-epimerase</fullName>
        <ecNumber evidence="4">5.1.3.2</ecNumber>
    </recommendedName>
</protein>
<dbReference type="PANTHER" id="PTHR43725:SF53">
    <property type="entry name" value="UDP-ARABINOSE 4-EPIMERASE 1"/>
    <property type="match status" value="1"/>
</dbReference>
<comment type="caution">
    <text evidence="10">The sequence shown here is derived from an EMBL/GenBank/DDBJ whole genome shotgun (WGS) entry which is preliminary data.</text>
</comment>
<dbReference type="AlphaFoldDB" id="A0A1F8CSD2"/>
<sequence>LNLLDLVVKHKIPYVVFSSSAGVYGTPKKLPITEDSPKSPENPYGETKLMIEKILGWYEQAYGVRSVCIRYFNAAGAALDGERGEDHPNESHIIPLLMKAALEGRAFTLFGNDYKTADGTCVRDYIHVLDLAKAHTEALGYLIDGGESDVFNAGVGKGYSNMELVRGIEKIAGKFSWSFGPRRPGDCDSLYADVTKIKKVLKWEPEYGLDEIIESAYKWHKKYPGGYIKK</sequence>
<dbReference type="Proteomes" id="UP000178999">
    <property type="component" value="Unassembled WGS sequence"/>
</dbReference>
<dbReference type="InterPro" id="IPR016040">
    <property type="entry name" value="NAD(P)-bd_dom"/>
</dbReference>
<accession>A0A1F8CSD2</accession>
<evidence type="ECO:0000256" key="4">
    <source>
        <dbReference type="ARBA" id="ARBA00013189"/>
    </source>
</evidence>
<evidence type="ECO:0000256" key="2">
    <source>
        <dbReference type="ARBA" id="ARBA00001911"/>
    </source>
</evidence>
<organism evidence="10 11">
    <name type="scientific">Candidatus Woesebacteria bacterium RIFOXYB1_FULL_38_16</name>
    <dbReference type="NCBI Taxonomy" id="1802538"/>
    <lineage>
        <taxon>Bacteria</taxon>
        <taxon>Candidatus Woeseibacteriota</taxon>
    </lineage>
</organism>
<dbReference type="Gene3D" id="3.40.50.720">
    <property type="entry name" value="NAD(P)-binding Rossmann-like Domain"/>
    <property type="match status" value="1"/>
</dbReference>
<dbReference type="EC" id="5.1.3.2" evidence="4"/>
<dbReference type="GO" id="GO:0033499">
    <property type="term" value="P:galactose catabolic process via UDP-galactose, Leloir pathway"/>
    <property type="evidence" value="ECO:0007669"/>
    <property type="project" value="TreeGrafter"/>
</dbReference>
<evidence type="ECO:0000256" key="6">
    <source>
        <dbReference type="ARBA" id="ARBA00023027"/>
    </source>
</evidence>
<keyword evidence="8" id="KW-0119">Carbohydrate metabolism</keyword>
<evidence type="ECO:0000256" key="1">
    <source>
        <dbReference type="ARBA" id="ARBA00000083"/>
    </source>
</evidence>
<name>A0A1F8CSD2_9BACT</name>
<dbReference type="SUPFAM" id="SSF51735">
    <property type="entry name" value="NAD(P)-binding Rossmann-fold domains"/>
    <property type="match status" value="1"/>
</dbReference>
<evidence type="ECO:0000256" key="8">
    <source>
        <dbReference type="ARBA" id="ARBA00023277"/>
    </source>
</evidence>
<dbReference type="PANTHER" id="PTHR43725">
    <property type="entry name" value="UDP-GLUCOSE 4-EPIMERASE"/>
    <property type="match status" value="1"/>
</dbReference>
<dbReference type="InterPro" id="IPR036291">
    <property type="entry name" value="NAD(P)-bd_dom_sf"/>
</dbReference>
<gene>
    <name evidence="10" type="ORF">A2382_00240</name>
</gene>
<reference evidence="10 11" key="1">
    <citation type="journal article" date="2016" name="Nat. Commun.">
        <title>Thousands of microbial genomes shed light on interconnected biogeochemical processes in an aquifer system.</title>
        <authorList>
            <person name="Anantharaman K."/>
            <person name="Brown C.T."/>
            <person name="Hug L.A."/>
            <person name="Sharon I."/>
            <person name="Castelle C.J."/>
            <person name="Probst A.J."/>
            <person name="Thomas B.C."/>
            <person name="Singh A."/>
            <person name="Wilkins M.J."/>
            <person name="Karaoz U."/>
            <person name="Brodie E.L."/>
            <person name="Williams K.H."/>
            <person name="Hubbard S.S."/>
            <person name="Banfield J.F."/>
        </authorList>
    </citation>
    <scope>NUCLEOTIDE SEQUENCE [LARGE SCALE GENOMIC DNA]</scope>
</reference>
<dbReference type="GO" id="GO:0003978">
    <property type="term" value="F:UDP-glucose 4-epimerase activity"/>
    <property type="evidence" value="ECO:0007669"/>
    <property type="project" value="UniProtKB-EC"/>
</dbReference>
<dbReference type="NCBIfam" id="TIGR01179">
    <property type="entry name" value="galE"/>
    <property type="match status" value="1"/>
</dbReference>
<dbReference type="InterPro" id="IPR005886">
    <property type="entry name" value="UDP_G4E"/>
</dbReference>
<evidence type="ECO:0000256" key="5">
    <source>
        <dbReference type="ARBA" id="ARBA00018569"/>
    </source>
</evidence>
<feature type="domain" description="NAD(P)-binding" evidence="9">
    <location>
        <begin position="1"/>
        <end position="214"/>
    </location>
</feature>
<proteinExistence type="inferred from homology"/>
<comment type="catalytic activity">
    <reaction evidence="1">
        <text>UDP-alpha-D-glucose = UDP-alpha-D-galactose</text>
        <dbReference type="Rhea" id="RHEA:22168"/>
        <dbReference type="ChEBI" id="CHEBI:58885"/>
        <dbReference type="ChEBI" id="CHEBI:66914"/>
        <dbReference type="EC" id="5.1.3.2"/>
    </reaction>
</comment>
<feature type="non-terminal residue" evidence="10">
    <location>
        <position position="1"/>
    </location>
</feature>